<gene>
    <name evidence="14" type="ORF">COMA1_60198</name>
</gene>
<dbReference type="PRINTS" id="PR00075">
    <property type="entry name" value="FACDDSATRASE"/>
</dbReference>
<evidence type="ECO:0000256" key="12">
    <source>
        <dbReference type="SAM" id="Phobius"/>
    </source>
</evidence>
<comment type="similarity">
    <text evidence="2">Belongs to the fatty acid desaturase type 2 family.</text>
</comment>
<evidence type="ECO:0000256" key="1">
    <source>
        <dbReference type="ARBA" id="ARBA00004141"/>
    </source>
</evidence>
<keyword evidence="9" id="KW-0443">Lipid metabolism</keyword>
<keyword evidence="8" id="KW-0408">Iron</keyword>
<dbReference type="GO" id="GO:0016020">
    <property type="term" value="C:membrane"/>
    <property type="evidence" value="ECO:0007669"/>
    <property type="project" value="UniProtKB-SubCell"/>
</dbReference>
<feature type="transmembrane region" description="Helical" evidence="12">
    <location>
        <begin position="20"/>
        <end position="42"/>
    </location>
</feature>
<evidence type="ECO:0000256" key="9">
    <source>
        <dbReference type="ARBA" id="ARBA00023098"/>
    </source>
</evidence>
<keyword evidence="6 12" id="KW-1133">Transmembrane helix</keyword>
<sequence>MVKPDQIAQPLTSGFSYGTCLLFCILAATTIIGVPFYGYYIGYTLFDWMHFFVMYIVTGMGITVGYHRLVAHQSFDCPNWIKRLALIAGGWALQNSALVWGADHIRHHARTDTDEDPYNATRGFWHSHCGWLFYKTPYRIGKYQVRLRRDPVILWQHQYYWLIVVSGLVVPFCVGFWWHGTLLGGISGLLMGGLFRMFMVLNSTFTINSLCHMVGSQSHGTQDSSRDSWLISFISFGEGYHNYHHTYARDYRNGPQWYNFDPSKWTIYALSLIGLASKLRRLDSSVV</sequence>
<dbReference type="OrthoDB" id="19906at2"/>
<evidence type="ECO:0000256" key="2">
    <source>
        <dbReference type="ARBA" id="ARBA00008749"/>
    </source>
</evidence>
<dbReference type="Proteomes" id="UP000199032">
    <property type="component" value="Unassembled WGS sequence"/>
</dbReference>
<dbReference type="RefSeq" id="WP_090751038.1">
    <property type="nucleotide sequence ID" value="NZ_CZQA01000012.1"/>
</dbReference>
<keyword evidence="5" id="KW-0276">Fatty acid metabolism</keyword>
<name>A0A0S4LPX1_9BACT</name>
<proteinExistence type="inferred from homology"/>
<evidence type="ECO:0000256" key="4">
    <source>
        <dbReference type="ARBA" id="ARBA00022692"/>
    </source>
</evidence>
<protein>
    <submittedName>
        <fullName evidence="14">Acyl-CoA desaturase</fullName>
        <ecNumber evidence="14">1.14.19.1</ecNumber>
    </submittedName>
</protein>
<dbReference type="PANTHER" id="PTHR11351:SF31">
    <property type="entry name" value="DESATURASE 1, ISOFORM A-RELATED"/>
    <property type="match status" value="1"/>
</dbReference>
<evidence type="ECO:0000256" key="5">
    <source>
        <dbReference type="ARBA" id="ARBA00022832"/>
    </source>
</evidence>
<evidence type="ECO:0000256" key="10">
    <source>
        <dbReference type="ARBA" id="ARBA00023136"/>
    </source>
</evidence>
<dbReference type="EC" id="1.14.19.1" evidence="14"/>
<keyword evidence="11" id="KW-0275">Fatty acid biosynthesis</keyword>
<keyword evidence="10 12" id="KW-0472">Membrane</keyword>
<dbReference type="PANTHER" id="PTHR11351">
    <property type="entry name" value="ACYL-COA DESATURASE"/>
    <property type="match status" value="1"/>
</dbReference>
<evidence type="ECO:0000256" key="11">
    <source>
        <dbReference type="ARBA" id="ARBA00023160"/>
    </source>
</evidence>
<dbReference type="EMBL" id="CZQA01000012">
    <property type="protein sequence ID" value="CUS39001.1"/>
    <property type="molecule type" value="Genomic_DNA"/>
</dbReference>
<dbReference type="GO" id="GO:0006633">
    <property type="term" value="P:fatty acid biosynthetic process"/>
    <property type="evidence" value="ECO:0007669"/>
    <property type="project" value="UniProtKB-KW"/>
</dbReference>
<evidence type="ECO:0000256" key="7">
    <source>
        <dbReference type="ARBA" id="ARBA00023002"/>
    </source>
</evidence>
<dbReference type="InterPro" id="IPR005804">
    <property type="entry name" value="FA_desaturase_dom"/>
</dbReference>
<dbReference type="Pfam" id="PF00487">
    <property type="entry name" value="FA_desaturase"/>
    <property type="match status" value="1"/>
</dbReference>
<organism evidence="14 15">
    <name type="scientific">Candidatus Nitrospira nitrosa</name>
    <dbReference type="NCBI Taxonomy" id="1742972"/>
    <lineage>
        <taxon>Bacteria</taxon>
        <taxon>Pseudomonadati</taxon>
        <taxon>Nitrospirota</taxon>
        <taxon>Nitrospiria</taxon>
        <taxon>Nitrospirales</taxon>
        <taxon>Nitrospiraceae</taxon>
        <taxon>Nitrospira</taxon>
    </lineage>
</organism>
<dbReference type="AlphaFoldDB" id="A0A0S4LPX1"/>
<keyword evidence="15" id="KW-1185">Reference proteome</keyword>
<comment type="subcellular location">
    <subcellularLocation>
        <location evidence="1">Membrane</location>
        <topology evidence="1">Multi-pass membrane protein</topology>
    </subcellularLocation>
</comment>
<feature type="transmembrane region" description="Helical" evidence="12">
    <location>
        <begin position="159"/>
        <end position="178"/>
    </location>
</feature>
<keyword evidence="4 12" id="KW-0812">Transmembrane</keyword>
<reference evidence="14 15" key="1">
    <citation type="submission" date="2015-10" db="EMBL/GenBank/DDBJ databases">
        <authorList>
            <person name="Gilbert D.G."/>
        </authorList>
    </citation>
    <scope>NUCLEOTIDE SEQUENCE [LARGE SCALE GENOMIC DNA]</scope>
    <source>
        <strain evidence="14">COMA1</strain>
    </source>
</reference>
<feature type="domain" description="Fatty acid desaturase" evidence="13">
    <location>
        <begin position="48"/>
        <end position="248"/>
    </location>
</feature>
<dbReference type="STRING" id="1742972.COMA1_60198"/>
<evidence type="ECO:0000256" key="8">
    <source>
        <dbReference type="ARBA" id="ARBA00023004"/>
    </source>
</evidence>
<keyword evidence="3" id="KW-0444">Lipid biosynthesis</keyword>
<accession>A0A0S4LPX1</accession>
<feature type="transmembrane region" description="Helical" evidence="12">
    <location>
        <begin position="48"/>
        <end position="66"/>
    </location>
</feature>
<evidence type="ECO:0000313" key="15">
    <source>
        <dbReference type="Proteomes" id="UP000199032"/>
    </source>
</evidence>
<dbReference type="CDD" id="cd03505">
    <property type="entry name" value="Delta9-FADS-like"/>
    <property type="match status" value="1"/>
</dbReference>
<evidence type="ECO:0000256" key="6">
    <source>
        <dbReference type="ARBA" id="ARBA00022989"/>
    </source>
</evidence>
<dbReference type="InterPro" id="IPR015876">
    <property type="entry name" value="Acyl-CoA_DS"/>
</dbReference>
<evidence type="ECO:0000256" key="3">
    <source>
        <dbReference type="ARBA" id="ARBA00022516"/>
    </source>
</evidence>
<keyword evidence="7 14" id="KW-0560">Oxidoreductase</keyword>
<evidence type="ECO:0000259" key="13">
    <source>
        <dbReference type="Pfam" id="PF00487"/>
    </source>
</evidence>
<dbReference type="GO" id="GO:0004768">
    <property type="term" value="F:stearoyl-CoA 9-desaturase activity"/>
    <property type="evidence" value="ECO:0007669"/>
    <property type="project" value="UniProtKB-EC"/>
</dbReference>
<evidence type="ECO:0000313" key="14">
    <source>
        <dbReference type="EMBL" id="CUS39001.1"/>
    </source>
</evidence>